<dbReference type="Proteomes" id="UP001520140">
    <property type="component" value="Unassembled WGS sequence"/>
</dbReference>
<reference evidence="1 4" key="2">
    <citation type="submission" date="2020-06" db="EMBL/GenBank/DDBJ databases">
        <title>Taxonomy, biology and ecology of Rhodococcus bacteria occurring in California pistachio and other woody hosts as revealed by genome sequence analyses.</title>
        <authorList>
            <person name="Gai Y."/>
            <person name="Riely B."/>
        </authorList>
    </citation>
    <scope>NUCLEOTIDE SEQUENCE [LARGE SCALE GENOMIC DNA]</scope>
    <source>
        <strain evidence="1 4">BP-284</strain>
    </source>
</reference>
<evidence type="ECO:0000313" key="1">
    <source>
        <dbReference type="EMBL" id="MBY6321487.1"/>
    </source>
</evidence>
<dbReference type="AlphaFoldDB" id="A0A1I0SWL0"/>
<evidence type="ECO:0000313" key="3">
    <source>
        <dbReference type="Proteomes" id="UP000182054"/>
    </source>
</evidence>
<accession>A0A1I0SWL0</accession>
<keyword evidence="4" id="KW-1185">Reference proteome</keyword>
<dbReference type="GeneID" id="85484870"/>
<protein>
    <submittedName>
        <fullName evidence="2">Uncharacterized protein</fullName>
    </submittedName>
</protein>
<evidence type="ECO:0000313" key="4">
    <source>
        <dbReference type="Proteomes" id="UP001520140"/>
    </source>
</evidence>
<dbReference type="RefSeq" id="WP_068103953.1">
    <property type="nucleotide sequence ID" value="NZ_FOJN01000003.1"/>
</dbReference>
<dbReference type="EMBL" id="FOJN01000003">
    <property type="protein sequence ID" value="SFA43910.1"/>
    <property type="molecule type" value="Genomic_DNA"/>
</dbReference>
<organism evidence="2 3">
    <name type="scientific">Rhodococcoides kroppenstedtii</name>
    <dbReference type="NCBI Taxonomy" id="293050"/>
    <lineage>
        <taxon>Bacteria</taxon>
        <taxon>Bacillati</taxon>
        <taxon>Actinomycetota</taxon>
        <taxon>Actinomycetes</taxon>
        <taxon>Mycobacteriales</taxon>
        <taxon>Nocardiaceae</taxon>
        <taxon>Rhodococcoides</taxon>
    </lineage>
</organism>
<dbReference type="EMBL" id="JABUKG010000011">
    <property type="protein sequence ID" value="MBY6321487.1"/>
    <property type="molecule type" value="Genomic_DNA"/>
</dbReference>
<dbReference type="OrthoDB" id="3403532at2"/>
<sequence length="192" mass="19983">MSQLSFFSAESTPPAVDDLAGLLAAPGQVVTVAGGARVSVVVDRLWRAQAIADMMADCGITPEIADTDEGHPLVRSAPTPELMPTARSWTRGAVKAVPAGWTPGPRALRAWALASGRLAADGSRFAFGLDPHAPDTHPVLAESLMRVGIAPTLAGARGSTPELRITGRRRLGRLVDTVGEAPPGVVEWPTTP</sequence>
<reference evidence="2 3" key="1">
    <citation type="submission" date="2016-10" db="EMBL/GenBank/DDBJ databases">
        <authorList>
            <person name="de Groot N.N."/>
        </authorList>
    </citation>
    <scope>NUCLEOTIDE SEQUENCE [LARGE SCALE GENOMIC DNA]</scope>
    <source>
        <strain evidence="2 3">DSM 44908</strain>
    </source>
</reference>
<gene>
    <name evidence="1" type="ORF">HQ605_11685</name>
    <name evidence="2" type="ORF">SAMN05444374_1036</name>
</gene>
<proteinExistence type="predicted"/>
<dbReference type="Proteomes" id="UP000182054">
    <property type="component" value="Unassembled WGS sequence"/>
</dbReference>
<name>A0A1I0SWL0_9NOCA</name>
<evidence type="ECO:0000313" key="2">
    <source>
        <dbReference type="EMBL" id="SFA43910.1"/>
    </source>
</evidence>